<dbReference type="InterPro" id="IPR032710">
    <property type="entry name" value="NTF2-like_dom_sf"/>
</dbReference>
<dbReference type="InterPro" id="IPR050982">
    <property type="entry name" value="Auxin_biosynth/cation_transpt"/>
</dbReference>
<dbReference type="GeneID" id="18908098"/>
<dbReference type="PANTHER" id="PTHR43539:SF68">
    <property type="entry name" value="FLAVIN-BINDING MONOOXYGENASE-LIKE PROTEIN (AFU_ORTHOLOGUE AFUA_4G09220)"/>
    <property type="match status" value="1"/>
</dbReference>
<dbReference type="Pfam" id="PF00743">
    <property type="entry name" value="FMO-like"/>
    <property type="match status" value="1"/>
</dbReference>
<dbReference type="GO" id="GO:0050660">
    <property type="term" value="F:flavin adenine dinucleotide binding"/>
    <property type="evidence" value="ECO:0007669"/>
    <property type="project" value="InterPro"/>
</dbReference>
<evidence type="ECO:0000256" key="1">
    <source>
        <dbReference type="ARBA" id="ARBA00022630"/>
    </source>
</evidence>
<dbReference type="InParanoid" id="K5VYY8"/>
<reference evidence="4 5" key="1">
    <citation type="journal article" date="2012" name="BMC Genomics">
        <title>Comparative genomics of the white-rot fungi, Phanerochaete carnosa and P. chrysosporium, to elucidate the genetic basis of the distinct wood types they colonize.</title>
        <authorList>
            <person name="Suzuki H."/>
            <person name="MacDonald J."/>
            <person name="Syed K."/>
            <person name="Salamov A."/>
            <person name="Hori C."/>
            <person name="Aerts A."/>
            <person name="Henrissat B."/>
            <person name="Wiebenga A."/>
            <person name="vanKuyk P.A."/>
            <person name="Barry K."/>
            <person name="Lindquist E."/>
            <person name="LaButti K."/>
            <person name="Lapidus A."/>
            <person name="Lucas S."/>
            <person name="Coutinho P."/>
            <person name="Gong Y."/>
            <person name="Samejima M."/>
            <person name="Mahadevan R."/>
            <person name="Abou-Zaid M."/>
            <person name="de Vries R.P."/>
            <person name="Igarashi K."/>
            <person name="Yadav J.S."/>
            <person name="Grigoriev I.V."/>
            <person name="Master E.R."/>
        </authorList>
    </citation>
    <scope>NUCLEOTIDE SEQUENCE [LARGE SCALE GENOMIC DNA]</scope>
    <source>
        <strain evidence="4 5">HHB-10118-sp</strain>
    </source>
</reference>
<dbReference type="PANTHER" id="PTHR43539">
    <property type="entry name" value="FLAVIN-BINDING MONOOXYGENASE-LIKE PROTEIN (AFU_ORTHOLOGUE AFUA_4G09220)"/>
    <property type="match status" value="1"/>
</dbReference>
<proteinExistence type="predicted"/>
<keyword evidence="2" id="KW-0274">FAD</keyword>
<evidence type="ECO:0008006" key="6">
    <source>
        <dbReference type="Google" id="ProtNLM"/>
    </source>
</evidence>
<name>K5VYY8_PHACS</name>
<sequence length="591" mass="65290">MEHPIEQTTLPGSTVLQIAATWLREFSTALYALDADAVARTFLPDGWLRDSLTFTWNNRALHGRRKIATFLVDTLPFNPVSNVTFDDDPHLAPTYHSGTVEFGFKYHTPIAWGRGHARLVRGATGRWEALTASTIILDLKGHEEPVGGVDWEEQAEERTWGQLQADLKAKAGSNPTVLIVGSGQSGLQVAARFKQMGIPTLLIERNARIGDNWRKRYSSLALHTPKEHHQLLYQPYPSNWPLYTPRDKLANWLEAYADNQDLLVWTSTSIRGRPVYDSDRGRWRLTVERAGDIVTVTPAHIIMATGVLGEPNIPVFAGRERFPGAVLHTTEYMDAAPFAGKRVVVVGAGNTAIDVCQDLVGARAASVTMVQRSATCVVSRSNVLKHLHEKWAPGVPVVVGDLKNASTPIGFLREEMIKHQAEQWAEEKKLHEKLKGSGLKLTLGSEGQGQATLVYERYGGFWQDKGAADLIASGRIRIKQGVQPVAYSSEGLVFEDGSTLPADVVILATGYHNIRETNKQIFGPEIVAQISEVHGLDEEGELRGTCRPTGHPGLWFAGGDFYHSRFMSKQLGILIKAGELGLTSRRTRCYL</sequence>
<evidence type="ECO:0000313" key="4">
    <source>
        <dbReference type="EMBL" id="EKM52055.1"/>
    </source>
</evidence>
<dbReference type="PRINTS" id="PR00419">
    <property type="entry name" value="ADXRDTASE"/>
</dbReference>
<evidence type="ECO:0000256" key="2">
    <source>
        <dbReference type="ARBA" id="ARBA00022827"/>
    </source>
</evidence>
<dbReference type="Proteomes" id="UP000008370">
    <property type="component" value="Unassembled WGS sequence"/>
</dbReference>
<dbReference type="RefSeq" id="XP_007399837.1">
    <property type="nucleotide sequence ID" value="XM_007399775.1"/>
</dbReference>
<dbReference type="InterPro" id="IPR020946">
    <property type="entry name" value="Flavin_mOase-like"/>
</dbReference>
<dbReference type="AlphaFoldDB" id="K5VYY8"/>
<dbReference type="GO" id="GO:0004499">
    <property type="term" value="F:N,N-dimethylaniline monooxygenase activity"/>
    <property type="evidence" value="ECO:0007669"/>
    <property type="project" value="InterPro"/>
</dbReference>
<dbReference type="SUPFAM" id="SSF51905">
    <property type="entry name" value="FAD/NAD(P)-binding domain"/>
    <property type="match status" value="1"/>
</dbReference>
<gene>
    <name evidence="4" type="ORF">PHACADRAFT_128178</name>
</gene>
<dbReference type="Gene3D" id="3.50.50.60">
    <property type="entry name" value="FAD/NAD(P)-binding domain"/>
    <property type="match status" value="1"/>
</dbReference>
<keyword evidence="5" id="KW-1185">Reference proteome</keyword>
<evidence type="ECO:0000256" key="3">
    <source>
        <dbReference type="ARBA" id="ARBA00023002"/>
    </source>
</evidence>
<dbReference type="HOGENOM" id="CLU_015676_1_0_1"/>
<keyword evidence="3" id="KW-0560">Oxidoreductase</keyword>
<organism evidence="4 5">
    <name type="scientific">Phanerochaete carnosa (strain HHB-10118-sp)</name>
    <name type="common">White-rot fungus</name>
    <name type="synonym">Peniophora carnosa</name>
    <dbReference type="NCBI Taxonomy" id="650164"/>
    <lineage>
        <taxon>Eukaryota</taxon>
        <taxon>Fungi</taxon>
        <taxon>Dikarya</taxon>
        <taxon>Basidiomycota</taxon>
        <taxon>Agaricomycotina</taxon>
        <taxon>Agaricomycetes</taxon>
        <taxon>Polyporales</taxon>
        <taxon>Phanerochaetaceae</taxon>
        <taxon>Phanerochaete</taxon>
    </lineage>
</organism>
<dbReference type="GO" id="GO:0050661">
    <property type="term" value="F:NADP binding"/>
    <property type="evidence" value="ECO:0007669"/>
    <property type="project" value="InterPro"/>
</dbReference>
<dbReference type="SUPFAM" id="SSF54427">
    <property type="entry name" value="NTF2-like"/>
    <property type="match status" value="1"/>
</dbReference>
<protein>
    <recommendedName>
        <fullName evidence="6">FAD/NAD(P)-binding domain-containing protein</fullName>
    </recommendedName>
</protein>
<keyword evidence="1" id="KW-0285">Flavoprotein</keyword>
<dbReference type="EMBL" id="JH930476">
    <property type="protein sequence ID" value="EKM52055.1"/>
    <property type="molecule type" value="Genomic_DNA"/>
</dbReference>
<evidence type="ECO:0000313" key="5">
    <source>
        <dbReference type="Proteomes" id="UP000008370"/>
    </source>
</evidence>
<dbReference type="OrthoDB" id="74360at2759"/>
<dbReference type="InterPro" id="IPR036188">
    <property type="entry name" value="FAD/NAD-bd_sf"/>
</dbReference>
<dbReference type="KEGG" id="pco:PHACADRAFT_128178"/>
<accession>K5VYY8</accession>